<keyword evidence="7" id="KW-0695">RNA-directed DNA polymerase</keyword>
<gene>
    <name evidence="12" type="ORF">DYB26_003215</name>
</gene>
<evidence type="ECO:0000313" key="12">
    <source>
        <dbReference type="EMBL" id="RHY85201.1"/>
    </source>
</evidence>
<evidence type="ECO:0000256" key="2">
    <source>
        <dbReference type="ARBA" id="ARBA00022723"/>
    </source>
</evidence>
<dbReference type="GO" id="GO:0003676">
    <property type="term" value="F:nucleic acid binding"/>
    <property type="evidence" value="ECO:0007669"/>
    <property type="project" value="InterPro"/>
</dbReference>
<dbReference type="PROSITE" id="PS50994">
    <property type="entry name" value="INTEGRASE"/>
    <property type="match status" value="1"/>
</dbReference>
<sequence length="768" mass="84973">MFGAHRLVLLAAATIVAITTAIDVKNKRYCEVLFVRNLNGSTVADVYNTFGLNDCPAPIWSTITPANAKDNSSLAVVLNGPRYWLMDSIGNNAPAGGAKAIKNVGGINMTLVGRVPVAVPITPTKLYAPNLVIRNVNFIWKAGSRAFILTREQEGKRCESGDAGRRVKEQYIMQSYSQQVDNSLNLTCLPSLASRLGKLPPGWSYEAKRLNKDVNVTTPILVGGKATVGVVIQDEFQNTYTNKKSTTFIAQATELAKPNGMRAVESESKDLLQKVKLNRKHFSAFIVYQLCNIWDIIDGSYVLPDEAAEVESVEYEEKPNQAKSQHPSGNVEYAGVDYETKKWSNTIDVRFRFCSLRYDLKTDMLKHITRVRATIRELIGMSKAMSESEVVEWLLIALPDSAVVKGRRGTANIHLLRNGKRTTLKLHDVTYEPTIYKNLISHVLLLRSGYQLAHQILKKKTYVHLFNGHELHFAMSDSLYAFQDVAPRAATGCINVTKLATDKTLDPPSDAKLHHWYNKLSHTDMRQVAKIIQPILLPGIDSSTTNHTCDGCAQGQAKRVSFRNTHHYVPAYPLEYLNGDLCGPASPRTVNHELFASMFIDQASRYIFGKLLKTKDDTILHLDALVSDLNSQLPHARVRMLHTDGGEECTSSAFKAACLARGIHQKFTNVETPEENHLAEKANEFVFNKIRTYLTISSLLSTLMQSGDVEAHAGSIGLANLLTLVGRFHVKPVGETPADDTDPCRPSGAPFVCKPSLLSTCLRALIGV</sequence>
<dbReference type="GO" id="GO:0004519">
    <property type="term" value="F:endonuclease activity"/>
    <property type="evidence" value="ECO:0007669"/>
    <property type="project" value="UniProtKB-KW"/>
</dbReference>
<proteinExistence type="predicted"/>
<dbReference type="InterPro" id="IPR039537">
    <property type="entry name" value="Retrotran_Ty1/copia-like"/>
</dbReference>
<keyword evidence="9" id="KW-0233">DNA recombination</keyword>
<dbReference type="GO" id="GO:0015074">
    <property type="term" value="P:DNA integration"/>
    <property type="evidence" value="ECO:0007669"/>
    <property type="project" value="UniProtKB-KW"/>
</dbReference>
<dbReference type="VEuPathDB" id="FungiDB:H257_03879"/>
<evidence type="ECO:0000256" key="8">
    <source>
        <dbReference type="ARBA" id="ARBA00022932"/>
    </source>
</evidence>
<keyword evidence="1" id="KW-0540">Nuclease</keyword>
<dbReference type="GO" id="GO:0006310">
    <property type="term" value="P:DNA recombination"/>
    <property type="evidence" value="ECO:0007669"/>
    <property type="project" value="UniProtKB-KW"/>
</dbReference>
<dbReference type="GO" id="GO:0003964">
    <property type="term" value="F:RNA-directed DNA polymerase activity"/>
    <property type="evidence" value="ECO:0007669"/>
    <property type="project" value="UniProtKB-KW"/>
</dbReference>
<keyword evidence="8" id="KW-0548">Nucleotidyltransferase</keyword>
<evidence type="ECO:0000256" key="10">
    <source>
        <dbReference type="SAM" id="SignalP"/>
    </source>
</evidence>
<accession>A0A3R6ZWM6</accession>
<evidence type="ECO:0000256" key="9">
    <source>
        <dbReference type="ARBA" id="ARBA00023172"/>
    </source>
</evidence>
<dbReference type="InterPro" id="IPR036397">
    <property type="entry name" value="RNaseH_sf"/>
</dbReference>
<dbReference type="AlphaFoldDB" id="A0A3R6ZWM6"/>
<dbReference type="GO" id="GO:0016787">
    <property type="term" value="F:hydrolase activity"/>
    <property type="evidence" value="ECO:0007669"/>
    <property type="project" value="UniProtKB-KW"/>
</dbReference>
<feature type="chain" id="PRO_5018753165" description="Integrase catalytic domain-containing protein" evidence="10">
    <location>
        <begin position="22"/>
        <end position="768"/>
    </location>
</feature>
<organism evidence="12 13">
    <name type="scientific">Aphanomyces astaci</name>
    <name type="common">Crayfish plague agent</name>
    <dbReference type="NCBI Taxonomy" id="112090"/>
    <lineage>
        <taxon>Eukaryota</taxon>
        <taxon>Sar</taxon>
        <taxon>Stramenopiles</taxon>
        <taxon>Oomycota</taxon>
        <taxon>Saprolegniomycetes</taxon>
        <taxon>Saprolegniales</taxon>
        <taxon>Verrucalvaceae</taxon>
        <taxon>Aphanomyces</taxon>
    </lineage>
</organism>
<keyword evidence="10" id="KW-0732">Signal</keyword>
<evidence type="ECO:0000256" key="4">
    <source>
        <dbReference type="ARBA" id="ARBA00022801"/>
    </source>
</evidence>
<dbReference type="GO" id="GO:0003887">
    <property type="term" value="F:DNA-directed DNA polymerase activity"/>
    <property type="evidence" value="ECO:0007669"/>
    <property type="project" value="UniProtKB-KW"/>
</dbReference>
<evidence type="ECO:0000259" key="11">
    <source>
        <dbReference type="PROSITE" id="PS50994"/>
    </source>
</evidence>
<dbReference type="GO" id="GO:0046872">
    <property type="term" value="F:metal ion binding"/>
    <property type="evidence" value="ECO:0007669"/>
    <property type="project" value="UniProtKB-KW"/>
</dbReference>
<evidence type="ECO:0000256" key="7">
    <source>
        <dbReference type="ARBA" id="ARBA00022918"/>
    </source>
</evidence>
<keyword evidence="2" id="KW-0479">Metal-binding</keyword>
<dbReference type="Gene3D" id="3.30.420.10">
    <property type="entry name" value="Ribonuclease H-like superfamily/Ribonuclease H"/>
    <property type="match status" value="1"/>
</dbReference>
<keyword evidence="8" id="KW-0239">DNA-directed DNA polymerase</keyword>
<dbReference type="PANTHER" id="PTHR42648">
    <property type="entry name" value="TRANSPOSASE, PUTATIVE-RELATED"/>
    <property type="match status" value="1"/>
</dbReference>
<keyword evidence="6" id="KW-0229">DNA integration</keyword>
<evidence type="ECO:0000313" key="13">
    <source>
        <dbReference type="Proteomes" id="UP000286510"/>
    </source>
</evidence>
<comment type="caution">
    <text evidence="12">The sequence shown here is derived from an EMBL/GenBank/DDBJ whole genome shotgun (WGS) entry which is preliminary data.</text>
</comment>
<feature type="domain" description="Integrase catalytic" evidence="11">
    <location>
        <begin position="569"/>
        <end position="745"/>
    </location>
</feature>
<dbReference type="InterPro" id="IPR012337">
    <property type="entry name" value="RNaseH-like_sf"/>
</dbReference>
<name>A0A3R6ZWM6_APHAT</name>
<evidence type="ECO:0000256" key="3">
    <source>
        <dbReference type="ARBA" id="ARBA00022759"/>
    </source>
</evidence>
<keyword evidence="4" id="KW-0378">Hydrolase</keyword>
<evidence type="ECO:0000256" key="5">
    <source>
        <dbReference type="ARBA" id="ARBA00022842"/>
    </source>
</evidence>
<feature type="signal peptide" evidence="10">
    <location>
        <begin position="1"/>
        <end position="21"/>
    </location>
</feature>
<dbReference type="EMBL" id="QUTF01024293">
    <property type="protein sequence ID" value="RHY85201.1"/>
    <property type="molecule type" value="Genomic_DNA"/>
</dbReference>
<protein>
    <recommendedName>
        <fullName evidence="11">Integrase catalytic domain-containing protein</fullName>
    </recommendedName>
</protein>
<dbReference type="InterPro" id="IPR001584">
    <property type="entry name" value="Integrase_cat-core"/>
</dbReference>
<dbReference type="VEuPathDB" id="FungiDB:H257_06382"/>
<dbReference type="Proteomes" id="UP000286510">
    <property type="component" value="Unassembled WGS sequence"/>
</dbReference>
<keyword evidence="8" id="KW-0808">Transferase</keyword>
<evidence type="ECO:0000256" key="6">
    <source>
        <dbReference type="ARBA" id="ARBA00022908"/>
    </source>
</evidence>
<evidence type="ECO:0000256" key="1">
    <source>
        <dbReference type="ARBA" id="ARBA00022722"/>
    </source>
</evidence>
<reference evidence="12 13" key="1">
    <citation type="submission" date="2018-08" db="EMBL/GenBank/DDBJ databases">
        <title>Aphanomyces genome sequencing and annotation.</title>
        <authorList>
            <person name="Minardi D."/>
            <person name="Oidtmann B."/>
            <person name="Van Der Giezen M."/>
            <person name="Studholme D.J."/>
        </authorList>
    </citation>
    <scope>NUCLEOTIDE SEQUENCE [LARGE SCALE GENOMIC DNA]</scope>
    <source>
        <strain evidence="12 13">FDL457</strain>
    </source>
</reference>
<keyword evidence="5" id="KW-0460">Magnesium</keyword>
<dbReference type="PANTHER" id="PTHR42648:SF11">
    <property type="entry name" value="TRANSPOSON TY4-P GAG-POL POLYPROTEIN"/>
    <property type="match status" value="1"/>
</dbReference>
<dbReference type="SUPFAM" id="SSF53098">
    <property type="entry name" value="Ribonuclease H-like"/>
    <property type="match status" value="1"/>
</dbReference>
<keyword evidence="3" id="KW-0255">Endonuclease</keyword>